<dbReference type="Pfam" id="PF02518">
    <property type="entry name" value="HATPase_c"/>
    <property type="match status" value="1"/>
</dbReference>
<evidence type="ECO:0000256" key="4">
    <source>
        <dbReference type="SAM" id="Phobius"/>
    </source>
</evidence>
<dbReference type="InterPro" id="IPR007168">
    <property type="entry name" value="Phageshock_PspC_N"/>
</dbReference>
<feature type="transmembrane region" description="Helical" evidence="4">
    <location>
        <begin position="184"/>
        <end position="207"/>
    </location>
</feature>
<dbReference type="PANTHER" id="PTHR24421">
    <property type="entry name" value="NITRATE/NITRITE SENSOR PROTEIN NARX-RELATED"/>
    <property type="match status" value="1"/>
</dbReference>
<dbReference type="GO" id="GO:0016301">
    <property type="term" value="F:kinase activity"/>
    <property type="evidence" value="ECO:0007669"/>
    <property type="project" value="UniProtKB-KW"/>
</dbReference>
<reference evidence="7 8" key="1">
    <citation type="submission" date="2014-08" db="EMBL/GenBank/DDBJ databases">
        <title>Complete genome sequence of Corynebacterium aquilae S-613T(T) (=DSM 44791(T)), isolated from the choana of a healthy golden eagle.</title>
        <authorList>
            <person name="Ruckert C."/>
            <person name="Albersmeier A."/>
            <person name="Winkler A."/>
            <person name="Kalinowski J."/>
        </authorList>
    </citation>
    <scope>NUCLEOTIDE SEQUENCE [LARGE SCALE GENOMIC DNA]</scope>
    <source>
        <strain evidence="7 8">S-613</strain>
    </source>
</reference>
<feature type="transmembrane region" description="Helical" evidence="4">
    <location>
        <begin position="30"/>
        <end position="50"/>
    </location>
</feature>
<gene>
    <name evidence="7" type="ORF">CAQU_02335</name>
</gene>
<keyword evidence="8" id="KW-1185">Reference proteome</keyword>
<feature type="transmembrane region" description="Helical" evidence="4">
    <location>
        <begin position="100"/>
        <end position="120"/>
    </location>
</feature>
<dbReference type="AlphaFoldDB" id="A0A1L7CE03"/>
<organism evidence="7 8">
    <name type="scientific">Corynebacterium aquilae DSM 44791</name>
    <dbReference type="NCBI Taxonomy" id="1431546"/>
    <lineage>
        <taxon>Bacteria</taxon>
        <taxon>Bacillati</taxon>
        <taxon>Actinomycetota</taxon>
        <taxon>Actinomycetes</taxon>
        <taxon>Mycobacteriales</taxon>
        <taxon>Corynebacteriaceae</taxon>
        <taxon>Corynebacterium</taxon>
    </lineage>
</organism>
<dbReference type="InterPro" id="IPR050482">
    <property type="entry name" value="Sensor_HK_TwoCompSys"/>
</dbReference>
<evidence type="ECO:0000256" key="2">
    <source>
        <dbReference type="ARBA" id="ARBA00022777"/>
    </source>
</evidence>
<dbReference type="CDD" id="cd16917">
    <property type="entry name" value="HATPase_UhpB-NarQ-NarX-like"/>
    <property type="match status" value="1"/>
</dbReference>
<dbReference type="Pfam" id="PF04024">
    <property type="entry name" value="PspC"/>
    <property type="match status" value="1"/>
</dbReference>
<dbReference type="PANTHER" id="PTHR24421:SF61">
    <property type="entry name" value="OXYGEN SENSOR HISTIDINE KINASE NREB"/>
    <property type="match status" value="1"/>
</dbReference>
<feature type="transmembrane region" description="Helical" evidence="4">
    <location>
        <begin position="126"/>
        <end position="144"/>
    </location>
</feature>
<dbReference type="InterPro" id="IPR036890">
    <property type="entry name" value="HATPase_C_sf"/>
</dbReference>
<keyword evidence="1" id="KW-0808">Transferase</keyword>
<dbReference type="SUPFAM" id="SSF55874">
    <property type="entry name" value="ATPase domain of HSP90 chaperone/DNA topoisomerase II/histidine kinase"/>
    <property type="match status" value="1"/>
</dbReference>
<dbReference type="EMBL" id="CP009245">
    <property type="protein sequence ID" value="APT84100.1"/>
    <property type="molecule type" value="Genomic_DNA"/>
</dbReference>
<dbReference type="STRING" id="1431546.CAQU_02335"/>
<dbReference type="Gene3D" id="3.30.565.10">
    <property type="entry name" value="Histidine kinase-like ATPase, C-terminal domain"/>
    <property type="match status" value="1"/>
</dbReference>
<feature type="domain" description="Histidine kinase/HSP90-like ATPase" evidence="5">
    <location>
        <begin position="315"/>
        <end position="400"/>
    </location>
</feature>
<evidence type="ECO:0000256" key="1">
    <source>
        <dbReference type="ARBA" id="ARBA00022679"/>
    </source>
</evidence>
<dbReference type="InterPro" id="IPR003594">
    <property type="entry name" value="HATPase_dom"/>
</dbReference>
<accession>A0A1L7CE03</accession>
<dbReference type="GO" id="GO:0000160">
    <property type="term" value="P:phosphorelay signal transduction system"/>
    <property type="evidence" value="ECO:0007669"/>
    <property type="project" value="UniProtKB-KW"/>
</dbReference>
<sequence>MRPRSGRAVAGVAAGLSAQFSINVAIVRVAFLVLVALGGMGVGVYALLWVSSPSVVGSVRPYPMTAPFVGRRELPPVDSSHTGAAVEDAAGGVPPERSRWWTVVALGAGAVSVVGLSSATSLAASVLLPFVIVGAGAVLAWQAYDRGAEGINSRTSVMFMGGGAALVLIGIVIVVLNWENQKALVSSILAVFVTLMGVVGLGLPLWLRLWDSLLGERLARAQEAQRAEIAARLHDSVLQTLALIQQRSDDSAAVARLARGQERQLRAWLFDEPAQADSLFVSLADAAGDVEDLYGIRVNVVTVGDDVPPQAKVEALTGAARESLVNVAKHAGVDKADLFVENFGGQVEIFIRDRGAGFDVDAVPEDRHGVAQSIRQRVESVGGGVRITSAPGRGCEVELTCSV</sequence>
<evidence type="ECO:0000313" key="8">
    <source>
        <dbReference type="Proteomes" id="UP000185478"/>
    </source>
</evidence>
<evidence type="ECO:0000256" key="3">
    <source>
        <dbReference type="ARBA" id="ARBA00023012"/>
    </source>
</evidence>
<feature type="domain" description="Phage shock protein PspC N-terminal" evidence="6">
    <location>
        <begin position="1"/>
        <end position="53"/>
    </location>
</feature>
<proteinExistence type="predicted"/>
<keyword evidence="4" id="KW-0812">Transmembrane</keyword>
<keyword evidence="2" id="KW-0418">Kinase</keyword>
<protein>
    <submittedName>
        <fullName evidence="7">Uncharacterized protein</fullName>
    </submittedName>
</protein>
<keyword evidence="3" id="KW-0902">Two-component regulatory system</keyword>
<evidence type="ECO:0000259" key="6">
    <source>
        <dbReference type="Pfam" id="PF04024"/>
    </source>
</evidence>
<name>A0A1L7CE03_9CORY</name>
<evidence type="ECO:0000259" key="5">
    <source>
        <dbReference type="Pfam" id="PF02518"/>
    </source>
</evidence>
<keyword evidence="4" id="KW-0472">Membrane</keyword>
<dbReference type="Proteomes" id="UP000185478">
    <property type="component" value="Chromosome"/>
</dbReference>
<keyword evidence="4" id="KW-1133">Transmembrane helix</keyword>
<feature type="transmembrane region" description="Helical" evidence="4">
    <location>
        <begin position="156"/>
        <end position="178"/>
    </location>
</feature>
<dbReference type="KEGG" id="caqu:CAQU_02335"/>
<evidence type="ECO:0000313" key="7">
    <source>
        <dbReference type="EMBL" id="APT84100.1"/>
    </source>
</evidence>